<proteinExistence type="predicted"/>
<dbReference type="Proteomes" id="UP001516400">
    <property type="component" value="Unassembled WGS sequence"/>
</dbReference>
<protein>
    <submittedName>
        <fullName evidence="1">Uncharacterized protein</fullName>
    </submittedName>
</protein>
<dbReference type="EMBL" id="JABFTP020000083">
    <property type="protein sequence ID" value="KAL3275386.1"/>
    <property type="molecule type" value="Genomic_DNA"/>
</dbReference>
<gene>
    <name evidence="1" type="ORF">HHI36_020150</name>
</gene>
<name>A0ABD2N9N0_9CUCU</name>
<keyword evidence="2" id="KW-1185">Reference proteome</keyword>
<reference evidence="1 2" key="1">
    <citation type="journal article" date="2021" name="BMC Biol.">
        <title>Horizontally acquired antibacterial genes associated with adaptive radiation of ladybird beetles.</title>
        <authorList>
            <person name="Li H.S."/>
            <person name="Tang X.F."/>
            <person name="Huang Y.H."/>
            <person name="Xu Z.Y."/>
            <person name="Chen M.L."/>
            <person name="Du X.Y."/>
            <person name="Qiu B.Y."/>
            <person name="Chen P.T."/>
            <person name="Zhang W."/>
            <person name="Slipinski A."/>
            <person name="Escalona H.E."/>
            <person name="Waterhouse R.M."/>
            <person name="Zwick A."/>
            <person name="Pang H."/>
        </authorList>
    </citation>
    <scope>NUCLEOTIDE SEQUENCE [LARGE SCALE GENOMIC DNA]</scope>
    <source>
        <strain evidence="1">SYSU2018</strain>
    </source>
</reference>
<evidence type="ECO:0000313" key="1">
    <source>
        <dbReference type="EMBL" id="KAL3275386.1"/>
    </source>
</evidence>
<organism evidence="1 2">
    <name type="scientific">Cryptolaemus montrouzieri</name>
    <dbReference type="NCBI Taxonomy" id="559131"/>
    <lineage>
        <taxon>Eukaryota</taxon>
        <taxon>Metazoa</taxon>
        <taxon>Ecdysozoa</taxon>
        <taxon>Arthropoda</taxon>
        <taxon>Hexapoda</taxon>
        <taxon>Insecta</taxon>
        <taxon>Pterygota</taxon>
        <taxon>Neoptera</taxon>
        <taxon>Endopterygota</taxon>
        <taxon>Coleoptera</taxon>
        <taxon>Polyphaga</taxon>
        <taxon>Cucujiformia</taxon>
        <taxon>Coccinelloidea</taxon>
        <taxon>Coccinellidae</taxon>
        <taxon>Scymninae</taxon>
        <taxon>Scymnini</taxon>
        <taxon>Cryptolaemus</taxon>
    </lineage>
</organism>
<evidence type="ECO:0000313" key="2">
    <source>
        <dbReference type="Proteomes" id="UP001516400"/>
    </source>
</evidence>
<dbReference type="AlphaFoldDB" id="A0ABD2N9N0"/>
<sequence>MSPPSHFPQYPSGQEPILDGACTISEVHVSDANAFSAAWLSVRILIALFVNPPASKRLAQWSIANIST</sequence>
<accession>A0ABD2N9N0</accession>
<comment type="caution">
    <text evidence="1">The sequence shown here is derived from an EMBL/GenBank/DDBJ whole genome shotgun (WGS) entry which is preliminary data.</text>
</comment>